<keyword evidence="2" id="KW-1185">Reference proteome</keyword>
<dbReference type="Proteomes" id="UP000008495">
    <property type="component" value="Unassembled WGS sequence"/>
</dbReference>
<proteinExistence type="predicted"/>
<dbReference type="eggNOG" id="COG0662">
    <property type="taxonomic scope" value="Bacteria"/>
</dbReference>
<dbReference type="SUPFAM" id="SSF51182">
    <property type="entry name" value="RmlC-like cupins"/>
    <property type="match status" value="1"/>
</dbReference>
<evidence type="ECO:0000313" key="2">
    <source>
        <dbReference type="Proteomes" id="UP000008495"/>
    </source>
</evidence>
<dbReference type="OrthoDB" id="160522at2"/>
<dbReference type="InterPro" id="IPR011051">
    <property type="entry name" value="RmlC_Cupin_sf"/>
</dbReference>
<sequence>MPELIQKPVHIAAGQGRTVDEYIGRSSTGHDIVSVARMGAPAGWVGNYHRPELDAITVVLTGTMLVDHDGGQARVRAGQALITRAGERVRYVSGDDGVDCMVVCLPAFSPEASPPVE</sequence>
<gene>
    <name evidence="1" type="ORF">AUCHE_03_00090</name>
</gene>
<dbReference type="InterPro" id="IPR014710">
    <property type="entry name" value="RmlC-like_jellyroll"/>
</dbReference>
<comment type="caution">
    <text evidence="1">The sequence shown here is derived from an EMBL/GenBank/DDBJ whole genome shotgun (WGS) entry which is preliminary data.</text>
</comment>
<reference evidence="1 2" key="1">
    <citation type="submission" date="2012-08" db="EMBL/GenBank/DDBJ databases">
        <title>Whole genome shotgun sequence of Austwickia chelonae NBRC 105200.</title>
        <authorList>
            <person name="Yoshida I."/>
            <person name="Hosoyama A."/>
            <person name="Tsuchikane K."/>
            <person name="Katsumata H."/>
            <person name="Ando Y."/>
            <person name="Ohji S."/>
            <person name="Hamada M."/>
            <person name="Tamura T."/>
            <person name="Yamazoe A."/>
            <person name="Yamazaki S."/>
            <person name="Fujita N."/>
        </authorList>
    </citation>
    <scope>NUCLEOTIDE SEQUENCE [LARGE SCALE GENOMIC DNA]</scope>
    <source>
        <strain evidence="1 2">NBRC 105200</strain>
    </source>
</reference>
<dbReference type="RefSeq" id="WP_006501543.1">
    <property type="nucleotide sequence ID" value="NZ_BAGZ01000003.1"/>
</dbReference>
<protein>
    <recommendedName>
        <fullName evidence="3">Cupin 2 conserved barrel domain-containing protein</fullName>
    </recommendedName>
</protein>
<dbReference type="AlphaFoldDB" id="K6W4Q2"/>
<dbReference type="STRING" id="100225.SAMN05421595_1926"/>
<evidence type="ECO:0000313" key="1">
    <source>
        <dbReference type="EMBL" id="GAB76792.1"/>
    </source>
</evidence>
<accession>K6W4Q2</accession>
<evidence type="ECO:0008006" key="3">
    <source>
        <dbReference type="Google" id="ProtNLM"/>
    </source>
</evidence>
<name>K6W4Q2_9MICO</name>
<dbReference type="Gene3D" id="2.60.120.10">
    <property type="entry name" value="Jelly Rolls"/>
    <property type="match status" value="1"/>
</dbReference>
<organism evidence="1 2">
    <name type="scientific">Austwickia chelonae NBRC 105200</name>
    <dbReference type="NCBI Taxonomy" id="1184607"/>
    <lineage>
        <taxon>Bacteria</taxon>
        <taxon>Bacillati</taxon>
        <taxon>Actinomycetota</taxon>
        <taxon>Actinomycetes</taxon>
        <taxon>Micrococcales</taxon>
        <taxon>Dermatophilaceae</taxon>
        <taxon>Austwickia</taxon>
    </lineage>
</organism>
<dbReference type="EMBL" id="BAGZ01000003">
    <property type="protein sequence ID" value="GAB76792.1"/>
    <property type="molecule type" value="Genomic_DNA"/>
</dbReference>